<evidence type="ECO:0000313" key="1">
    <source>
        <dbReference type="EMBL" id="HCO26835.1"/>
    </source>
</evidence>
<comment type="caution">
    <text evidence="1">The sequence shown here is derived from an EMBL/GenBank/DDBJ whole genome shotgun (WGS) entry which is preliminary data.</text>
</comment>
<proteinExistence type="predicted"/>
<sequence length="92" mass="10130">MISYYKLITEQYQDKAISMGSDIINCDRFCRFPISIFPRQCKYGSGGEGHQSCRTQIGADDFQACQDAISVLFSQGCGAVDATRLHQAAAPQ</sequence>
<protein>
    <submittedName>
        <fullName evidence="1">Uncharacterized protein</fullName>
    </submittedName>
</protein>
<gene>
    <name evidence="1" type="ORF">DIT97_28905</name>
</gene>
<feature type="non-terminal residue" evidence="1">
    <location>
        <position position="92"/>
    </location>
</feature>
<accession>A0A3D3RDB8</accession>
<dbReference type="Proteomes" id="UP000263642">
    <property type="component" value="Unassembled WGS sequence"/>
</dbReference>
<dbReference type="EMBL" id="DQAY01000179">
    <property type="protein sequence ID" value="HCO26835.1"/>
    <property type="molecule type" value="Genomic_DNA"/>
</dbReference>
<evidence type="ECO:0000313" key="2">
    <source>
        <dbReference type="Proteomes" id="UP000263642"/>
    </source>
</evidence>
<dbReference type="AlphaFoldDB" id="A0A3D3RDB8"/>
<name>A0A3D3RDB8_9PLAN</name>
<reference evidence="1 2" key="1">
    <citation type="journal article" date="2018" name="Nat. Biotechnol.">
        <title>A standardized bacterial taxonomy based on genome phylogeny substantially revises the tree of life.</title>
        <authorList>
            <person name="Parks D.H."/>
            <person name="Chuvochina M."/>
            <person name="Waite D.W."/>
            <person name="Rinke C."/>
            <person name="Skarshewski A."/>
            <person name="Chaumeil P.A."/>
            <person name="Hugenholtz P."/>
        </authorList>
    </citation>
    <scope>NUCLEOTIDE SEQUENCE [LARGE SCALE GENOMIC DNA]</scope>
    <source>
        <strain evidence="1">UBA9375</strain>
    </source>
</reference>
<organism evidence="1 2">
    <name type="scientific">Gimesia maris</name>
    <dbReference type="NCBI Taxonomy" id="122"/>
    <lineage>
        <taxon>Bacteria</taxon>
        <taxon>Pseudomonadati</taxon>
        <taxon>Planctomycetota</taxon>
        <taxon>Planctomycetia</taxon>
        <taxon>Planctomycetales</taxon>
        <taxon>Planctomycetaceae</taxon>
        <taxon>Gimesia</taxon>
    </lineage>
</organism>